<organism evidence="12 13">
    <name type="scientific">Treponema rectale</name>
    <dbReference type="NCBI Taxonomy" id="744512"/>
    <lineage>
        <taxon>Bacteria</taxon>
        <taxon>Pseudomonadati</taxon>
        <taxon>Spirochaetota</taxon>
        <taxon>Spirochaetia</taxon>
        <taxon>Spirochaetales</taxon>
        <taxon>Treponemataceae</taxon>
        <taxon>Treponema</taxon>
    </lineage>
</organism>
<keyword evidence="5" id="KW-0547">Nucleotide-binding</keyword>
<evidence type="ECO:0000256" key="3">
    <source>
        <dbReference type="ARBA" id="ARBA00022475"/>
    </source>
</evidence>
<accession>A0A840SFE3</accession>
<comment type="subcellular location">
    <subcellularLocation>
        <location evidence="1">Cell membrane</location>
        <topology evidence="1">Multi-pass membrane protein</topology>
    </subcellularLocation>
</comment>
<evidence type="ECO:0000313" key="13">
    <source>
        <dbReference type="Proteomes" id="UP000578697"/>
    </source>
</evidence>
<feature type="domain" description="ABC transporter" evidence="10">
    <location>
        <begin position="396"/>
        <end position="632"/>
    </location>
</feature>
<dbReference type="Pfam" id="PF00664">
    <property type="entry name" value="ABC_membrane"/>
    <property type="match status" value="1"/>
</dbReference>
<dbReference type="PANTHER" id="PTHR43394:SF1">
    <property type="entry name" value="ATP-BINDING CASSETTE SUB-FAMILY B MEMBER 10, MITOCHONDRIAL"/>
    <property type="match status" value="1"/>
</dbReference>
<feature type="transmembrane region" description="Helical" evidence="9">
    <location>
        <begin position="188"/>
        <end position="205"/>
    </location>
</feature>
<dbReference type="SMART" id="SM00382">
    <property type="entry name" value="AAA"/>
    <property type="match status" value="1"/>
</dbReference>
<dbReference type="InterPro" id="IPR017871">
    <property type="entry name" value="ABC_transporter-like_CS"/>
</dbReference>
<name>A0A840SFE3_9SPIR</name>
<dbReference type="PROSITE" id="PS00211">
    <property type="entry name" value="ABC_TRANSPORTER_1"/>
    <property type="match status" value="1"/>
</dbReference>
<feature type="transmembrane region" description="Helical" evidence="9">
    <location>
        <begin position="165"/>
        <end position="182"/>
    </location>
</feature>
<proteinExistence type="predicted"/>
<keyword evidence="4 9" id="KW-0812">Transmembrane</keyword>
<keyword evidence="8 9" id="KW-0472">Membrane</keyword>
<evidence type="ECO:0000313" key="12">
    <source>
        <dbReference type="EMBL" id="MBB5219455.1"/>
    </source>
</evidence>
<dbReference type="RefSeq" id="WP_184652887.1">
    <property type="nucleotide sequence ID" value="NZ_JACHFR010000003.1"/>
</dbReference>
<dbReference type="GO" id="GO:0016887">
    <property type="term" value="F:ATP hydrolysis activity"/>
    <property type="evidence" value="ECO:0007669"/>
    <property type="project" value="InterPro"/>
</dbReference>
<feature type="domain" description="ABC transmembrane type-1" evidence="11">
    <location>
        <begin position="34"/>
        <end position="329"/>
    </location>
</feature>
<dbReference type="SUPFAM" id="SSF90123">
    <property type="entry name" value="ABC transporter transmembrane region"/>
    <property type="match status" value="1"/>
</dbReference>
<evidence type="ECO:0000256" key="6">
    <source>
        <dbReference type="ARBA" id="ARBA00022840"/>
    </source>
</evidence>
<keyword evidence="6 12" id="KW-0067">ATP-binding</keyword>
<dbReference type="InterPro" id="IPR003439">
    <property type="entry name" value="ABC_transporter-like_ATP-bd"/>
</dbReference>
<dbReference type="PROSITE" id="PS50929">
    <property type="entry name" value="ABC_TM1F"/>
    <property type="match status" value="1"/>
</dbReference>
<dbReference type="CDD" id="cd03254">
    <property type="entry name" value="ABCC_Glucan_exporter_like"/>
    <property type="match status" value="1"/>
</dbReference>
<gene>
    <name evidence="12" type="ORF">HNP77_001837</name>
</gene>
<evidence type="ECO:0000256" key="5">
    <source>
        <dbReference type="ARBA" id="ARBA00022741"/>
    </source>
</evidence>
<dbReference type="InterPro" id="IPR003593">
    <property type="entry name" value="AAA+_ATPase"/>
</dbReference>
<evidence type="ECO:0000256" key="7">
    <source>
        <dbReference type="ARBA" id="ARBA00022989"/>
    </source>
</evidence>
<feature type="transmembrane region" description="Helical" evidence="9">
    <location>
        <begin position="31"/>
        <end position="50"/>
    </location>
</feature>
<dbReference type="GO" id="GO:0005886">
    <property type="term" value="C:plasma membrane"/>
    <property type="evidence" value="ECO:0007669"/>
    <property type="project" value="UniProtKB-SubCell"/>
</dbReference>
<dbReference type="FunFam" id="1.20.1560.10:FF:000011">
    <property type="entry name" value="Multidrug ABC transporter ATP-binding protein"/>
    <property type="match status" value="1"/>
</dbReference>
<dbReference type="AlphaFoldDB" id="A0A840SFE3"/>
<keyword evidence="3" id="KW-1003">Cell membrane</keyword>
<dbReference type="InterPro" id="IPR011527">
    <property type="entry name" value="ABC1_TM_dom"/>
</dbReference>
<evidence type="ECO:0000256" key="1">
    <source>
        <dbReference type="ARBA" id="ARBA00004651"/>
    </source>
</evidence>
<protein>
    <submittedName>
        <fullName evidence="12">ATP-binding cassette subfamily B protein</fullName>
    </submittedName>
</protein>
<evidence type="ECO:0000256" key="9">
    <source>
        <dbReference type="SAM" id="Phobius"/>
    </source>
</evidence>
<dbReference type="CDD" id="cd18547">
    <property type="entry name" value="ABC_6TM_Tm288_like"/>
    <property type="match status" value="1"/>
</dbReference>
<dbReference type="Pfam" id="PF00005">
    <property type="entry name" value="ABC_tran"/>
    <property type="match status" value="1"/>
</dbReference>
<evidence type="ECO:0000256" key="4">
    <source>
        <dbReference type="ARBA" id="ARBA00022692"/>
    </source>
</evidence>
<dbReference type="GO" id="GO:0005524">
    <property type="term" value="F:ATP binding"/>
    <property type="evidence" value="ECO:0007669"/>
    <property type="project" value="UniProtKB-KW"/>
</dbReference>
<evidence type="ECO:0000259" key="10">
    <source>
        <dbReference type="PROSITE" id="PS50893"/>
    </source>
</evidence>
<dbReference type="Gene3D" id="3.40.50.300">
    <property type="entry name" value="P-loop containing nucleotide triphosphate hydrolases"/>
    <property type="match status" value="1"/>
</dbReference>
<evidence type="ECO:0000259" key="11">
    <source>
        <dbReference type="PROSITE" id="PS50929"/>
    </source>
</evidence>
<reference evidence="12 13" key="1">
    <citation type="submission" date="2020-08" db="EMBL/GenBank/DDBJ databases">
        <title>Genomic Encyclopedia of Type Strains, Phase IV (KMG-IV): sequencing the most valuable type-strain genomes for metagenomic binning, comparative biology and taxonomic classification.</title>
        <authorList>
            <person name="Goeker M."/>
        </authorList>
    </citation>
    <scope>NUCLEOTIDE SEQUENCE [LARGE SCALE GENOMIC DNA]</scope>
    <source>
        <strain evidence="12 13">DSM 103679</strain>
    </source>
</reference>
<dbReference type="InterPro" id="IPR036640">
    <property type="entry name" value="ABC1_TM_sf"/>
</dbReference>
<dbReference type="InterPro" id="IPR039421">
    <property type="entry name" value="Type_1_exporter"/>
</dbReference>
<dbReference type="Proteomes" id="UP000578697">
    <property type="component" value="Unassembled WGS sequence"/>
</dbReference>
<dbReference type="SUPFAM" id="SSF52540">
    <property type="entry name" value="P-loop containing nucleoside triphosphate hydrolases"/>
    <property type="match status" value="1"/>
</dbReference>
<dbReference type="Gene3D" id="1.20.1560.10">
    <property type="entry name" value="ABC transporter type 1, transmembrane domain"/>
    <property type="match status" value="1"/>
</dbReference>
<dbReference type="InterPro" id="IPR027417">
    <property type="entry name" value="P-loop_NTPase"/>
</dbReference>
<dbReference type="GO" id="GO:0015421">
    <property type="term" value="F:ABC-type oligopeptide transporter activity"/>
    <property type="evidence" value="ECO:0007669"/>
    <property type="project" value="TreeGrafter"/>
</dbReference>
<evidence type="ECO:0000256" key="2">
    <source>
        <dbReference type="ARBA" id="ARBA00022448"/>
    </source>
</evidence>
<feature type="transmembrane region" description="Helical" evidence="9">
    <location>
        <begin position="80"/>
        <end position="105"/>
    </location>
</feature>
<keyword evidence="7 9" id="KW-1133">Transmembrane helix</keyword>
<dbReference type="EMBL" id="JACHFR010000003">
    <property type="protein sequence ID" value="MBB5219455.1"/>
    <property type="molecule type" value="Genomic_DNA"/>
</dbReference>
<comment type="caution">
    <text evidence="12">The sequence shown here is derived from an EMBL/GenBank/DDBJ whole genome shotgun (WGS) entry which is preliminary data.</text>
</comment>
<dbReference type="FunFam" id="3.40.50.300:FF:000287">
    <property type="entry name" value="Multidrug ABC transporter ATP-binding protein"/>
    <property type="match status" value="1"/>
</dbReference>
<dbReference type="PANTHER" id="PTHR43394">
    <property type="entry name" value="ATP-DEPENDENT PERMEASE MDL1, MITOCHONDRIAL"/>
    <property type="match status" value="1"/>
</dbReference>
<evidence type="ECO:0000256" key="8">
    <source>
        <dbReference type="ARBA" id="ARBA00023136"/>
    </source>
</evidence>
<sequence length="637" mass="70446">MPPVKMRGTGKPENTSGTVRRLFKYASDSKFLFIIVLISVIFSAGAQVAGDSLLKPAVNNYIIPLYEKFSSGQSLCFKDFIPFIKLIMIMCSIFAAGVLGTWVNARIMIHIATKLLFKIRTELFHKMETLPLKFYDFTAHGNIMSLYTNDIDTLRDMLSQTVPQLFSGLLSVSGVFIMMLTVSPLLTFIMVVTVFCMLMIAGEVGKRSAKSFRQQQENIGKLNGFIEEMIEGQRVIKVFNREGHAEADFAKLNDALCEAGTRANTYGNLFGPVMGNLSHVQYAVIAITGAFLVIKGKMDLGSIAAFLQYTRSFSRPVSMMSQQFNSILNALAGAERIFKVIDEPGERDDGTVTLVNAVETSPAADAEGKSKLVESFAFTGEWAWKSDSLIQLKGDVEFKDVSFSYVPEKEILHGINIHARPGQKIALVGSTGSGKTTVTNLLTRFYDIDDAKGMITYDGIPLKQISKDALRSSLGMVLQDTHLFTGTIRDNIRYGNLEASEKQIIDAAKLANAHEFIIHLEKGYDTVISGDGGNLSQGQRQLLSIARAAVADPPVLILDEATSSIDTRTEHLIEIGMDRLMEGRTVFVIAHRLSTVRNADEIIVLEHGTVVERGNHQELMQMQGRYYNLYTGKFELD</sequence>
<keyword evidence="13" id="KW-1185">Reference proteome</keyword>
<dbReference type="PROSITE" id="PS50893">
    <property type="entry name" value="ABC_TRANSPORTER_2"/>
    <property type="match status" value="1"/>
</dbReference>
<keyword evidence="2" id="KW-0813">Transport</keyword>